<dbReference type="Proteomes" id="UP000252884">
    <property type="component" value="Unassembled WGS sequence"/>
</dbReference>
<dbReference type="RefSeq" id="WP_114471253.1">
    <property type="nucleotide sequence ID" value="NZ_QPJK01000010.1"/>
</dbReference>
<protein>
    <submittedName>
        <fullName evidence="2">Uncharacterized protein</fullName>
    </submittedName>
</protein>
<gene>
    <name evidence="2" type="ORF">DES41_110104</name>
</gene>
<keyword evidence="3" id="KW-1185">Reference proteome</keyword>
<comment type="caution">
    <text evidence="2">The sequence shown here is derived from an EMBL/GenBank/DDBJ whole genome shotgun (WGS) entry which is preliminary data.</text>
</comment>
<feature type="transmembrane region" description="Helical" evidence="1">
    <location>
        <begin position="127"/>
        <end position="155"/>
    </location>
</feature>
<keyword evidence="1" id="KW-0472">Membrane</keyword>
<accession>A0A368XGL1</accession>
<dbReference type="OrthoDB" id="8904219at2"/>
<name>A0A368XGL1_9BURK</name>
<keyword evidence="1" id="KW-1133">Transmembrane helix</keyword>
<evidence type="ECO:0000256" key="1">
    <source>
        <dbReference type="SAM" id="Phobius"/>
    </source>
</evidence>
<dbReference type="AlphaFoldDB" id="A0A368XGL1"/>
<evidence type="ECO:0000313" key="3">
    <source>
        <dbReference type="Proteomes" id="UP000252884"/>
    </source>
</evidence>
<dbReference type="EMBL" id="QPJK01000010">
    <property type="protein sequence ID" value="RCW66739.1"/>
    <property type="molecule type" value="Genomic_DNA"/>
</dbReference>
<sequence>MTEATRPSEKSLRLSLAAVLSGLAAVLAAGSAALHFIGTIWHRNYLAHWDIDANLFPRSTDQTLLAGYYAVLERGVMLWLFIAEKWPWMLLGACGLIAICFFIDWITDRGVDVTAAWIDRSSRKARLTAAVIVAGLALFSIVQVCVVVVVAAMLLPAGIAEAAAGRSAEVAMRDHAKGCELSTRRCIEVRRADGVSVKGYLLDSSPNDIALYDVESGRGRTMSRQGVEIVSTRPLKSH</sequence>
<reference evidence="2 3" key="1">
    <citation type="submission" date="2018-07" db="EMBL/GenBank/DDBJ databases">
        <title>Genomic Encyclopedia of Type Strains, Phase IV (KMG-IV): sequencing the most valuable type-strain genomes for metagenomic binning, comparative biology and taxonomic classification.</title>
        <authorList>
            <person name="Goeker M."/>
        </authorList>
    </citation>
    <scope>NUCLEOTIDE SEQUENCE [LARGE SCALE GENOMIC DNA]</scope>
    <source>
        <strain evidence="2 3">DSM 21634</strain>
    </source>
</reference>
<feature type="transmembrane region" description="Helical" evidence="1">
    <location>
        <begin position="12"/>
        <end position="37"/>
    </location>
</feature>
<proteinExistence type="predicted"/>
<evidence type="ECO:0000313" key="2">
    <source>
        <dbReference type="EMBL" id="RCW66739.1"/>
    </source>
</evidence>
<organism evidence="2 3">
    <name type="scientific">Pseudorhodoferax soli</name>
    <dbReference type="NCBI Taxonomy" id="545864"/>
    <lineage>
        <taxon>Bacteria</taxon>
        <taxon>Pseudomonadati</taxon>
        <taxon>Pseudomonadota</taxon>
        <taxon>Betaproteobacteria</taxon>
        <taxon>Burkholderiales</taxon>
        <taxon>Comamonadaceae</taxon>
    </lineage>
</organism>
<feature type="transmembrane region" description="Helical" evidence="1">
    <location>
        <begin position="86"/>
        <end position="106"/>
    </location>
</feature>
<keyword evidence="1" id="KW-0812">Transmembrane</keyword>